<gene>
    <name evidence="2" type="ORF">ACFSOX_12795</name>
</gene>
<sequence>MTSDLAEPGAPGRGGAADEPPAPVAALSGASGAEIQAVMAAFARRRIGEGVRVVGVVEEAECGDGPCGGRFLRDLSDGRRIPISQNLGRESTACNLDPGGLAEACGLVQAAITAGADLVILSKFGKVEVDRRGLVEAFQDAVAADLPVVTAVAPAVAAAWSAFAGPLAVTVAAEADALDAWWAGQRRTCAVARAAPEPAAAE</sequence>
<feature type="region of interest" description="Disordered" evidence="1">
    <location>
        <begin position="1"/>
        <end position="28"/>
    </location>
</feature>
<evidence type="ECO:0000313" key="2">
    <source>
        <dbReference type="EMBL" id="MFD2183032.1"/>
    </source>
</evidence>
<accession>A0ABW5ALN3</accession>
<organism evidence="2 3">
    <name type="scientific">Rhodoplanes azumiensis</name>
    <dbReference type="NCBI Taxonomy" id="1897628"/>
    <lineage>
        <taxon>Bacteria</taxon>
        <taxon>Pseudomonadati</taxon>
        <taxon>Pseudomonadota</taxon>
        <taxon>Alphaproteobacteria</taxon>
        <taxon>Hyphomicrobiales</taxon>
        <taxon>Nitrobacteraceae</taxon>
        <taxon>Rhodoplanes</taxon>
    </lineage>
</organism>
<dbReference type="Proteomes" id="UP001597314">
    <property type="component" value="Unassembled WGS sequence"/>
</dbReference>
<evidence type="ECO:0000313" key="3">
    <source>
        <dbReference type="Proteomes" id="UP001597314"/>
    </source>
</evidence>
<feature type="compositionally biased region" description="Low complexity" evidence="1">
    <location>
        <begin position="1"/>
        <end position="10"/>
    </location>
</feature>
<dbReference type="InterPro" id="IPR018912">
    <property type="entry name" value="DUF2478"/>
</dbReference>
<dbReference type="Pfam" id="PF10649">
    <property type="entry name" value="DUF2478"/>
    <property type="match status" value="1"/>
</dbReference>
<reference evidence="3" key="1">
    <citation type="journal article" date="2019" name="Int. J. Syst. Evol. Microbiol.">
        <title>The Global Catalogue of Microorganisms (GCM) 10K type strain sequencing project: providing services to taxonomists for standard genome sequencing and annotation.</title>
        <authorList>
            <consortium name="The Broad Institute Genomics Platform"/>
            <consortium name="The Broad Institute Genome Sequencing Center for Infectious Disease"/>
            <person name="Wu L."/>
            <person name="Ma J."/>
        </authorList>
    </citation>
    <scope>NUCLEOTIDE SEQUENCE [LARGE SCALE GENOMIC DNA]</scope>
    <source>
        <strain evidence="3">CGMCC 1.6774</strain>
    </source>
</reference>
<name>A0ABW5ALN3_9BRAD</name>
<dbReference type="RefSeq" id="WP_378478203.1">
    <property type="nucleotide sequence ID" value="NZ_JBHUIW010000013.1"/>
</dbReference>
<keyword evidence="3" id="KW-1185">Reference proteome</keyword>
<dbReference type="EMBL" id="JBHUIW010000013">
    <property type="protein sequence ID" value="MFD2183032.1"/>
    <property type="molecule type" value="Genomic_DNA"/>
</dbReference>
<proteinExistence type="predicted"/>
<protein>
    <submittedName>
        <fullName evidence="2">DUF2478 domain-containing protein</fullName>
    </submittedName>
</protein>
<evidence type="ECO:0000256" key="1">
    <source>
        <dbReference type="SAM" id="MobiDB-lite"/>
    </source>
</evidence>
<comment type="caution">
    <text evidence="2">The sequence shown here is derived from an EMBL/GenBank/DDBJ whole genome shotgun (WGS) entry which is preliminary data.</text>
</comment>